<evidence type="ECO:0000256" key="2">
    <source>
        <dbReference type="ARBA" id="ARBA00004754"/>
    </source>
</evidence>
<evidence type="ECO:0000313" key="8">
    <source>
        <dbReference type="EMBL" id="QIC69031.1"/>
    </source>
</evidence>
<keyword evidence="6 8" id="KW-0456">Lyase</keyword>
<dbReference type="EMBL" id="CP044455">
    <property type="protein sequence ID" value="QIC69031.1"/>
    <property type="molecule type" value="Genomic_DNA"/>
</dbReference>
<accession>A0A6C0XYQ6</accession>
<dbReference type="Pfam" id="PF09349">
    <property type="entry name" value="OHCU_decarbox"/>
    <property type="match status" value="1"/>
</dbReference>
<evidence type="ECO:0000259" key="7">
    <source>
        <dbReference type="Pfam" id="PF09349"/>
    </source>
</evidence>
<dbReference type="GO" id="GO:0019628">
    <property type="term" value="P:urate catabolic process"/>
    <property type="evidence" value="ECO:0007669"/>
    <property type="project" value="TreeGrafter"/>
</dbReference>
<dbReference type="AlphaFoldDB" id="A0A6C0XYQ6"/>
<dbReference type="Gene3D" id="1.10.3330.10">
    <property type="entry name" value="Oxo-4-hydroxy-4-carboxy-5-ureidoimidazoline decarboxylase"/>
    <property type="match status" value="1"/>
</dbReference>
<gene>
    <name evidence="8" type="primary">uraD</name>
    <name evidence="8" type="ORF">FSC09_00585</name>
</gene>
<evidence type="ECO:0000256" key="5">
    <source>
        <dbReference type="ARBA" id="ARBA00022793"/>
    </source>
</evidence>
<dbReference type="RefSeq" id="WP_163145376.1">
    <property type="nucleotide sequence ID" value="NZ_CP044455.1"/>
</dbReference>
<protein>
    <recommendedName>
        <fullName evidence="3">2-oxo-4-hydroxy-4-carboxy-5-ureidoimidazoline decarboxylase</fullName>
        <ecNumber evidence="3">4.1.1.97</ecNumber>
    </recommendedName>
</protein>
<dbReference type="PANTHER" id="PTHR43466:SF1">
    <property type="entry name" value="2-OXO-4-HYDROXY-4-CARBOXY-5-UREIDOIMIDAZOLINE DECARBOXYLASE-RELATED"/>
    <property type="match status" value="1"/>
</dbReference>
<evidence type="ECO:0000256" key="3">
    <source>
        <dbReference type="ARBA" id="ARBA00012257"/>
    </source>
</evidence>
<dbReference type="InterPro" id="IPR017595">
    <property type="entry name" value="OHCU_decarboxylase-2"/>
</dbReference>
<dbReference type="EC" id="4.1.1.97" evidence="3"/>
<dbReference type="NCBIfam" id="TIGR03180">
    <property type="entry name" value="UraD_2"/>
    <property type="match status" value="1"/>
</dbReference>
<sequence>MQLDQFNQAPEAEIHQFLQQCVHIPAWATVIAQQRPFESIEQLLEFARQQASHWDWPEIQAALANHPRIGEKQAQQQLTAQEQAFSAREQAAVQLNSDTQQALLQGNLAYEKKFGFIFLIKAFGLSSEDILQALQYRLLNDADTEQRIVQQQLSDIALLRLSQELQP</sequence>
<dbReference type="InterPro" id="IPR018020">
    <property type="entry name" value="OHCU_decarboxylase"/>
</dbReference>
<comment type="pathway">
    <text evidence="2">Purine metabolism; urate degradation; (S)-allantoin from urate: step 3/3.</text>
</comment>
<dbReference type="InterPro" id="IPR036778">
    <property type="entry name" value="OHCU_decarboxylase_sf"/>
</dbReference>
<evidence type="ECO:0000256" key="1">
    <source>
        <dbReference type="ARBA" id="ARBA00001163"/>
    </source>
</evidence>
<reference evidence="8 9" key="1">
    <citation type="submission" date="2019-09" db="EMBL/GenBank/DDBJ databases">
        <title>Non-baumannii Acinetobacter spp. carrying blaNDM-1 isolated in China.</title>
        <authorList>
            <person name="Cui C."/>
            <person name="Chen C."/>
            <person name="Sun J."/>
            <person name="Liu Y."/>
        </authorList>
    </citation>
    <scope>NUCLEOTIDE SEQUENCE [LARGE SCALE GENOMIC DNA]</scope>
    <source>
        <strain evidence="8 9">B18</strain>
    </source>
</reference>
<dbReference type="PANTHER" id="PTHR43466">
    <property type="entry name" value="2-OXO-4-HYDROXY-4-CARBOXY-5-UREIDOIMIDAZOLINE DECARBOXYLASE-RELATED"/>
    <property type="match status" value="1"/>
</dbReference>
<evidence type="ECO:0000256" key="4">
    <source>
        <dbReference type="ARBA" id="ARBA00022631"/>
    </source>
</evidence>
<keyword evidence="5" id="KW-0210">Decarboxylase</keyword>
<evidence type="ECO:0000313" key="9">
    <source>
        <dbReference type="Proteomes" id="UP000503440"/>
    </source>
</evidence>
<dbReference type="NCBIfam" id="NF010372">
    <property type="entry name" value="PRK13798.1"/>
    <property type="match status" value="1"/>
</dbReference>
<dbReference type="GO" id="GO:0006144">
    <property type="term" value="P:purine nucleobase metabolic process"/>
    <property type="evidence" value="ECO:0007669"/>
    <property type="project" value="UniProtKB-KW"/>
</dbReference>
<keyword evidence="4" id="KW-0659">Purine metabolism</keyword>
<dbReference type="GO" id="GO:0051997">
    <property type="term" value="F:2-oxo-4-hydroxy-4-carboxy-5-ureidoimidazoline decarboxylase activity"/>
    <property type="evidence" value="ECO:0007669"/>
    <property type="project" value="UniProtKB-EC"/>
</dbReference>
<proteinExistence type="predicted"/>
<evidence type="ECO:0000256" key="6">
    <source>
        <dbReference type="ARBA" id="ARBA00023239"/>
    </source>
</evidence>
<organism evidence="8 9">
    <name type="scientific">Acinetobacter indicus</name>
    <dbReference type="NCBI Taxonomy" id="756892"/>
    <lineage>
        <taxon>Bacteria</taxon>
        <taxon>Pseudomonadati</taxon>
        <taxon>Pseudomonadota</taxon>
        <taxon>Gammaproteobacteria</taxon>
        <taxon>Moraxellales</taxon>
        <taxon>Moraxellaceae</taxon>
        <taxon>Acinetobacter</taxon>
    </lineage>
</organism>
<name>A0A6C0XYQ6_9GAMM</name>
<feature type="domain" description="Oxo-4-hydroxy-4-carboxy-5-ureidoimidazoline decarboxylase" evidence="7">
    <location>
        <begin position="7"/>
        <end position="161"/>
    </location>
</feature>
<dbReference type="Proteomes" id="UP000503440">
    <property type="component" value="Chromosome"/>
</dbReference>
<dbReference type="SUPFAM" id="SSF158694">
    <property type="entry name" value="UraD-Like"/>
    <property type="match status" value="1"/>
</dbReference>
<comment type="catalytic activity">
    <reaction evidence="1">
        <text>5-hydroxy-2-oxo-4-ureido-2,5-dihydro-1H-imidazole-5-carboxylate + H(+) = (S)-allantoin + CO2</text>
        <dbReference type="Rhea" id="RHEA:26301"/>
        <dbReference type="ChEBI" id="CHEBI:15378"/>
        <dbReference type="ChEBI" id="CHEBI:15678"/>
        <dbReference type="ChEBI" id="CHEBI:16526"/>
        <dbReference type="ChEBI" id="CHEBI:58639"/>
        <dbReference type="EC" id="4.1.1.97"/>
    </reaction>
</comment>